<sequence length="94" mass="10275">MKDRCHGRAVQRWRPLEAALAAIGSQAEAVQDCVEDEQDAGRAKPIDIESLLSDIVPSVLGLSGPRFRICQSICQVIARTIGRSIPRSCTSRRS</sequence>
<evidence type="ECO:0000313" key="2">
    <source>
        <dbReference type="Proteomes" id="UP001222325"/>
    </source>
</evidence>
<dbReference type="EMBL" id="JARJCN010000008">
    <property type="protein sequence ID" value="KAJ7098486.1"/>
    <property type="molecule type" value="Genomic_DNA"/>
</dbReference>
<accession>A0AAD6UH02</accession>
<reference evidence="1" key="1">
    <citation type="submission" date="2023-03" db="EMBL/GenBank/DDBJ databases">
        <title>Massive genome expansion in bonnet fungi (Mycena s.s.) driven by repeated elements and novel gene families across ecological guilds.</title>
        <authorList>
            <consortium name="Lawrence Berkeley National Laboratory"/>
            <person name="Harder C.B."/>
            <person name="Miyauchi S."/>
            <person name="Viragh M."/>
            <person name="Kuo A."/>
            <person name="Thoen E."/>
            <person name="Andreopoulos B."/>
            <person name="Lu D."/>
            <person name="Skrede I."/>
            <person name="Drula E."/>
            <person name="Henrissat B."/>
            <person name="Morin E."/>
            <person name="Kohler A."/>
            <person name="Barry K."/>
            <person name="LaButti K."/>
            <person name="Morin E."/>
            <person name="Salamov A."/>
            <person name="Lipzen A."/>
            <person name="Mereny Z."/>
            <person name="Hegedus B."/>
            <person name="Baldrian P."/>
            <person name="Stursova M."/>
            <person name="Weitz H."/>
            <person name="Taylor A."/>
            <person name="Grigoriev I.V."/>
            <person name="Nagy L.G."/>
            <person name="Martin F."/>
            <person name="Kauserud H."/>
        </authorList>
    </citation>
    <scope>NUCLEOTIDE SEQUENCE</scope>
    <source>
        <strain evidence="1">CBHHK173m</strain>
    </source>
</reference>
<name>A0AAD6UH02_9AGAR</name>
<organism evidence="1 2">
    <name type="scientific">Mycena belliarum</name>
    <dbReference type="NCBI Taxonomy" id="1033014"/>
    <lineage>
        <taxon>Eukaryota</taxon>
        <taxon>Fungi</taxon>
        <taxon>Dikarya</taxon>
        <taxon>Basidiomycota</taxon>
        <taxon>Agaricomycotina</taxon>
        <taxon>Agaricomycetes</taxon>
        <taxon>Agaricomycetidae</taxon>
        <taxon>Agaricales</taxon>
        <taxon>Marasmiineae</taxon>
        <taxon>Mycenaceae</taxon>
        <taxon>Mycena</taxon>
    </lineage>
</organism>
<dbReference type="AlphaFoldDB" id="A0AAD6UH02"/>
<evidence type="ECO:0000313" key="1">
    <source>
        <dbReference type="EMBL" id="KAJ7098486.1"/>
    </source>
</evidence>
<gene>
    <name evidence="1" type="ORF">B0H15DRAFT_579525</name>
</gene>
<proteinExistence type="predicted"/>
<dbReference type="Proteomes" id="UP001222325">
    <property type="component" value="Unassembled WGS sequence"/>
</dbReference>
<comment type="caution">
    <text evidence="1">The sequence shown here is derived from an EMBL/GenBank/DDBJ whole genome shotgun (WGS) entry which is preliminary data.</text>
</comment>
<keyword evidence="2" id="KW-1185">Reference proteome</keyword>
<protein>
    <submittedName>
        <fullName evidence="1">Uncharacterized protein</fullName>
    </submittedName>
</protein>